<accession>A0A1L9U957</accession>
<gene>
    <name evidence="2" type="ORF">ASPBRDRAFT_199351</name>
</gene>
<organism evidence="2 3">
    <name type="scientific">Aspergillus brasiliensis (strain CBS 101740 / IMI 381727 / IBT 21946)</name>
    <dbReference type="NCBI Taxonomy" id="767769"/>
    <lineage>
        <taxon>Eukaryota</taxon>
        <taxon>Fungi</taxon>
        <taxon>Dikarya</taxon>
        <taxon>Ascomycota</taxon>
        <taxon>Pezizomycotina</taxon>
        <taxon>Eurotiomycetes</taxon>
        <taxon>Eurotiomycetidae</taxon>
        <taxon>Eurotiales</taxon>
        <taxon>Aspergillaceae</taxon>
        <taxon>Aspergillus</taxon>
        <taxon>Aspergillus subgen. Circumdati</taxon>
    </lineage>
</organism>
<keyword evidence="1" id="KW-0732">Signal</keyword>
<dbReference type="EMBL" id="KV878691">
    <property type="protein sequence ID" value="OJJ68215.1"/>
    <property type="molecule type" value="Genomic_DNA"/>
</dbReference>
<dbReference type="STRING" id="767769.A0A1L9U957"/>
<dbReference type="PANTHER" id="PTHR35340">
    <property type="entry name" value="PQQ ENZYME REPEAT PROTEIN-RELATED"/>
    <property type="match status" value="1"/>
</dbReference>
<sequence length="512" mass="56284">MRQFSSYTAANLLTLFLGANAAAESTWPQQTFRSTSIQAPYLNVTKNGKTELGHLFFSPSSSTMEWSYPAIYSDDGQLVWQGPNANTSAYQPQMLDGEPVLAYWQGANFQGYGFGAISILNASYQEIHRVTLPGTEEQHFVTTADPENFPSYIDIHESQITSDDTILVTAVNVTQFDLSPIGGPKDGWVQDGLFYEIDIKTNKVLFRWSTVEHLSEIPLTDNELPLLGTGTSKSDPYEYPHLNSVAKYGDSYLLSSRFLCSIFLLDKNGNVTWQLHGQKGASFTLTPGSTFCYQHDPRFINYSPNANSLTLHLHNNENANVFTSPTTITTGLTLTLDMQNRTVTPVRTLWNSNDPVFAVSQGSFQPLPNGHVLLQHGAMPVLEEYDENGALVMNARFGFDETTQSYRGYRFREWVGKPMTRPEVVACREGGSGGDAVVVYVSWNGATDVTGWKVRMGDELGVVGGVRDKNGFETRIVLEGVKAKDGEKVVVQAVGGVGDGVQSEVVKVGEGC</sequence>
<evidence type="ECO:0000256" key="1">
    <source>
        <dbReference type="SAM" id="SignalP"/>
    </source>
</evidence>
<dbReference type="Pfam" id="PF14269">
    <property type="entry name" value="Arylsulfotran_2"/>
    <property type="match status" value="1"/>
</dbReference>
<evidence type="ECO:0008006" key="4">
    <source>
        <dbReference type="Google" id="ProtNLM"/>
    </source>
</evidence>
<dbReference type="Proteomes" id="UP000184499">
    <property type="component" value="Unassembled WGS sequence"/>
</dbReference>
<dbReference type="RefSeq" id="XP_067475464.1">
    <property type="nucleotide sequence ID" value="XM_067621320.1"/>
</dbReference>
<dbReference type="PANTHER" id="PTHR35340:SF6">
    <property type="entry name" value="ASST-DOMAIN-CONTAINING PROTEIN"/>
    <property type="match status" value="1"/>
</dbReference>
<dbReference type="OrthoDB" id="5377172at2759"/>
<reference evidence="3" key="1">
    <citation type="journal article" date="2017" name="Genome Biol.">
        <title>Comparative genomics reveals high biological diversity and specific adaptations in the industrially and medically important fungal genus Aspergillus.</title>
        <authorList>
            <person name="de Vries R.P."/>
            <person name="Riley R."/>
            <person name="Wiebenga A."/>
            <person name="Aguilar-Osorio G."/>
            <person name="Amillis S."/>
            <person name="Uchima C.A."/>
            <person name="Anderluh G."/>
            <person name="Asadollahi M."/>
            <person name="Askin M."/>
            <person name="Barry K."/>
            <person name="Battaglia E."/>
            <person name="Bayram O."/>
            <person name="Benocci T."/>
            <person name="Braus-Stromeyer S.A."/>
            <person name="Caldana C."/>
            <person name="Canovas D."/>
            <person name="Cerqueira G.C."/>
            <person name="Chen F."/>
            <person name="Chen W."/>
            <person name="Choi C."/>
            <person name="Clum A."/>
            <person name="Dos Santos R.A."/>
            <person name="Damasio A.R."/>
            <person name="Diallinas G."/>
            <person name="Emri T."/>
            <person name="Fekete E."/>
            <person name="Flipphi M."/>
            <person name="Freyberg S."/>
            <person name="Gallo A."/>
            <person name="Gournas C."/>
            <person name="Habgood R."/>
            <person name="Hainaut M."/>
            <person name="Harispe M.L."/>
            <person name="Henrissat B."/>
            <person name="Hilden K.S."/>
            <person name="Hope R."/>
            <person name="Hossain A."/>
            <person name="Karabika E."/>
            <person name="Karaffa L."/>
            <person name="Karanyi Z."/>
            <person name="Krasevec N."/>
            <person name="Kuo A."/>
            <person name="Kusch H."/>
            <person name="LaButti K."/>
            <person name="Lagendijk E.L."/>
            <person name="Lapidus A."/>
            <person name="Levasseur A."/>
            <person name="Lindquist E."/>
            <person name="Lipzen A."/>
            <person name="Logrieco A.F."/>
            <person name="MacCabe A."/>
            <person name="Maekelae M.R."/>
            <person name="Malavazi I."/>
            <person name="Melin P."/>
            <person name="Meyer V."/>
            <person name="Mielnichuk N."/>
            <person name="Miskei M."/>
            <person name="Molnar A.P."/>
            <person name="Mule G."/>
            <person name="Ngan C.Y."/>
            <person name="Orejas M."/>
            <person name="Orosz E."/>
            <person name="Ouedraogo J.P."/>
            <person name="Overkamp K.M."/>
            <person name="Park H.-S."/>
            <person name="Perrone G."/>
            <person name="Piumi F."/>
            <person name="Punt P.J."/>
            <person name="Ram A.F."/>
            <person name="Ramon A."/>
            <person name="Rauscher S."/>
            <person name="Record E."/>
            <person name="Riano-Pachon D.M."/>
            <person name="Robert V."/>
            <person name="Roehrig J."/>
            <person name="Ruller R."/>
            <person name="Salamov A."/>
            <person name="Salih N.S."/>
            <person name="Samson R.A."/>
            <person name="Sandor E."/>
            <person name="Sanguinetti M."/>
            <person name="Schuetze T."/>
            <person name="Sepcic K."/>
            <person name="Shelest E."/>
            <person name="Sherlock G."/>
            <person name="Sophianopoulou V."/>
            <person name="Squina F.M."/>
            <person name="Sun H."/>
            <person name="Susca A."/>
            <person name="Todd R.B."/>
            <person name="Tsang A."/>
            <person name="Unkles S.E."/>
            <person name="van de Wiele N."/>
            <person name="van Rossen-Uffink D."/>
            <person name="Oliveira J.V."/>
            <person name="Vesth T.C."/>
            <person name="Visser J."/>
            <person name="Yu J.-H."/>
            <person name="Zhou M."/>
            <person name="Andersen M.R."/>
            <person name="Archer D.B."/>
            <person name="Baker S.E."/>
            <person name="Benoit I."/>
            <person name="Brakhage A.A."/>
            <person name="Braus G.H."/>
            <person name="Fischer R."/>
            <person name="Frisvad J.C."/>
            <person name="Goldman G.H."/>
            <person name="Houbraken J."/>
            <person name="Oakley B."/>
            <person name="Pocsi I."/>
            <person name="Scazzocchio C."/>
            <person name="Seiboth B."/>
            <person name="vanKuyk P.A."/>
            <person name="Wortman J."/>
            <person name="Dyer P.S."/>
            <person name="Grigoriev I.V."/>
        </authorList>
    </citation>
    <scope>NUCLEOTIDE SEQUENCE [LARGE SCALE GENOMIC DNA]</scope>
    <source>
        <strain evidence="3">CBS 101740 / IMI 381727 / IBT 21946</strain>
    </source>
</reference>
<feature type="chain" id="PRO_5013019026" description="ASST-domain-containing protein" evidence="1">
    <location>
        <begin position="24"/>
        <end position="512"/>
    </location>
</feature>
<evidence type="ECO:0000313" key="3">
    <source>
        <dbReference type="Proteomes" id="UP000184499"/>
    </source>
</evidence>
<dbReference type="InterPro" id="IPR053143">
    <property type="entry name" value="Arylsulfate_ST"/>
</dbReference>
<protein>
    <recommendedName>
        <fullName evidence="4">ASST-domain-containing protein</fullName>
    </recommendedName>
</protein>
<dbReference type="InterPro" id="IPR039535">
    <property type="entry name" value="ASST-like"/>
</dbReference>
<evidence type="ECO:0000313" key="2">
    <source>
        <dbReference type="EMBL" id="OJJ68215.1"/>
    </source>
</evidence>
<proteinExistence type="predicted"/>
<keyword evidence="3" id="KW-1185">Reference proteome</keyword>
<dbReference type="VEuPathDB" id="FungiDB:ASPBRDRAFT_199351"/>
<dbReference type="AlphaFoldDB" id="A0A1L9U957"/>
<dbReference type="OMA" id="EPVLAYW"/>
<dbReference type="GeneID" id="93573808"/>
<feature type="signal peptide" evidence="1">
    <location>
        <begin position="1"/>
        <end position="23"/>
    </location>
</feature>
<name>A0A1L9U957_ASPBC</name>